<accession>A0A819Y4D9</accession>
<feature type="compositionally biased region" description="Acidic residues" evidence="1">
    <location>
        <begin position="32"/>
        <end position="41"/>
    </location>
</feature>
<organism evidence="6 7">
    <name type="scientific">Rotaria magnacalcarata</name>
    <dbReference type="NCBI Taxonomy" id="392030"/>
    <lineage>
        <taxon>Eukaryota</taxon>
        <taxon>Metazoa</taxon>
        <taxon>Spiralia</taxon>
        <taxon>Gnathifera</taxon>
        <taxon>Rotifera</taxon>
        <taxon>Eurotatoria</taxon>
        <taxon>Bdelloidea</taxon>
        <taxon>Philodinida</taxon>
        <taxon>Philodinidae</taxon>
        <taxon>Rotaria</taxon>
    </lineage>
</organism>
<evidence type="ECO:0000313" key="5">
    <source>
        <dbReference type="EMBL" id="CAF4147243.1"/>
    </source>
</evidence>
<evidence type="ECO:0000313" key="3">
    <source>
        <dbReference type="EMBL" id="CAF4072792.1"/>
    </source>
</evidence>
<keyword evidence="7" id="KW-1185">Reference proteome</keyword>
<sequence length="99" mass="10894">MDRPPPARPPPRGNKPENGTGGKPYGGMTAELSDDDDEEEQVPVGRGGAGVSDDLYPDMNSRKKPVGNVNRRPPSASGQRRLRQQAQKRETYDDDNEDF</sequence>
<evidence type="ECO:0000313" key="2">
    <source>
        <dbReference type="EMBL" id="CAF4060306.1"/>
    </source>
</evidence>
<evidence type="ECO:0000313" key="7">
    <source>
        <dbReference type="Proteomes" id="UP000663866"/>
    </source>
</evidence>
<dbReference type="EMBL" id="CAJOBG010005400">
    <property type="protein sequence ID" value="CAF4151424.1"/>
    <property type="molecule type" value="Genomic_DNA"/>
</dbReference>
<gene>
    <name evidence="3" type="ORF">BYL167_LOCUS17621</name>
    <name evidence="2" type="ORF">GIL414_LOCUS14930</name>
    <name evidence="6" type="ORF">OVN521_LOCUS23616</name>
    <name evidence="5" type="ORF">SMN809_LOCUS19574</name>
    <name evidence="4" type="ORF">UXM345_LOCUS22295</name>
</gene>
<evidence type="ECO:0000256" key="1">
    <source>
        <dbReference type="SAM" id="MobiDB-lite"/>
    </source>
</evidence>
<evidence type="ECO:0000313" key="4">
    <source>
        <dbReference type="EMBL" id="CAF4102005.1"/>
    </source>
</evidence>
<dbReference type="Proteomes" id="UP000663866">
    <property type="component" value="Unassembled WGS sequence"/>
</dbReference>
<dbReference type="EMBL" id="CAJOBH010007023">
    <property type="protein sequence ID" value="CAF4072792.1"/>
    <property type="molecule type" value="Genomic_DNA"/>
</dbReference>
<reference evidence="6" key="1">
    <citation type="submission" date="2021-02" db="EMBL/GenBank/DDBJ databases">
        <authorList>
            <person name="Nowell W R."/>
        </authorList>
    </citation>
    <scope>NUCLEOTIDE SEQUENCE</scope>
</reference>
<dbReference type="EMBL" id="CAJOBI010009833">
    <property type="protein sequence ID" value="CAF4147243.1"/>
    <property type="molecule type" value="Genomic_DNA"/>
</dbReference>
<comment type="caution">
    <text evidence="6">The sequence shown here is derived from an EMBL/GenBank/DDBJ whole genome shotgun (WGS) entry which is preliminary data.</text>
</comment>
<name>A0A819Y4D9_9BILA</name>
<protein>
    <submittedName>
        <fullName evidence="6">Uncharacterized protein</fullName>
    </submittedName>
</protein>
<evidence type="ECO:0000313" key="6">
    <source>
        <dbReference type="EMBL" id="CAF4151424.1"/>
    </source>
</evidence>
<dbReference type="Proteomes" id="UP000676336">
    <property type="component" value="Unassembled WGS sequence"/>
</dbReference>
<dbReference type="AlphaFoldDB" id="A0A819Y4D9"/>
<dbReference type="EMBL" id="CAJOBF010003649">
    <property type="protein sequence ID" value="CAF4102005.1"/>
    <property type="molecule type" value="Genomic_DNA"/>
</dbReference>
<dbReference type="Proteomes" id="UP000681967">
    <property type="component" value="Unassembled WGS sequence"/>
</dbReference>
<dbReference type="Proteomes" id="UP000681720">
    <property type="component" value="Unassembled WGS sequence"/>
</dbReference>
<proteinExistence type="predicted"/>
<dbReference type="EMBL" id="CAJOBJ010006430">
    <property type="protein sequence ID" value="CAF4060306.1"/>
    <property type="molecule type" value="Genomic_DNA"/>
</dbReference>
<feature type="region of interest" description="Disordered" evidence="1">
    <location>
        <begin position="1"/>
        <end position="99"/>
    </location>
</feature>
<dbReference type="Proteomes" id="UP000663842">
    <property type="component" value="Unassembled WGS sequence"/>
</dbReference>
<feature type="compositionally biased region" description="Pro residues" evidence="1">
    <location>
        <begin position="1"/>
        <end position="13"/>
    </location>
</feature>